<protein>
    <submittedName>
        <fullName evidence="2">Uncharacterized protein</fullName>
    </submittedName>
</protein>
<feature type="compositionally biased region" description="Basic and acidic residues" evidence="1">
    <location>
        <begin position="126"/>
        <end position="135"/>
    </location>
</feature>
<proteinExistence type="predicted"/>
<dbReference type="Proteomes" id="UP001150941">
    <property type="component" value="Unassembled WGS sequence"/>
</dbReference>
<comment type="caution">
    <text evidence="2">The sequence shown here is derived from an EMBL/GenBank/DDBJ whole genome shotgun (WGS) entry which is preliminary data.</text>
</comment>
<feature type="region of interest" description="Disordered" evidence="1">
    <location>
        <begin position="188"/>
        <end position="207"/>
    </location>
</feature>
<evidence type="ECO:0000313" key="3">
    <source>
        <dbReference type="Proteomes" id="UP001150941"/>
    </source>
</evidence>
<reference evidence="2" key="2">
    <citation type="journal article" date="2023" name="IMA Fungus">
        <title>Comparative genomic study of the Penicillium genus elucidates a diverse pangenome and 15 lateral gene transfer events.</title>
        <authorList>
            <person name="Petersen C."/>
            <person name="Sorensen T."/>
            <person name="Nielsen M.R."/>
            <person name="Sondergaard T.E."/>
            <person name="Sorensen J.L."/>
            <person name="Fitzpatrick D.A."/>
            <person name="Frisvad J.C."/>
            <person name="Nielsen K.L."/>
        </authorList>
    </citation>
    <scope>NUCLEOTIDE SEQUENCE</scope>
    <source>
        <strain evidence="2">IBT 19713</strain>
    </source>
</reference>
<feature type="region of interest" description="Disordered" evidence="1">
    <location>
        <begin position="406"/>
        <end position="526"/>
    </location>
</feature>
<feature type="region of interest" description="Disordered" evidence="1">
    <location>
        <begin position="120"/>
        <end position="175"/>
    </location>
</feature>
<organism evidence="2 3">
    <name type="scientific">Penicillium chermesinum</name>
    <dbReference type="NCBI Taxonomy" id="63820"/>
    <lineage>
        <taxon>Eukaryota</taxon>
        <taxon>Fungi</taxon>
        <taxon>Dikarya</taxon>
        <taxon>Ascomycota</taxon>
        <taxon>Pezizomycotina</taxon>
        <taxon>Eurotiomycetes</taxon>
        <taxon>Eurotiomycetidae</taxon>
        <taxon>Eurotiales</taxon>
        <taxon>Aspergillaceae</taxon>
        <taxon>Penicillium</taxon>
    </lineage>
</organism>
<feature type="region of interest" description="Disordered" evidence="1">
    <location>
        <begin position="222"/>
        <end position="258"/>
    </location>
</feature>
<feature type="compositionally biased region" description="Acidic residues" evidence="1">
    <location>
        <begin position="515"/>
        <end position="524"/>
    </location>
</feature>
<gene>
    <name evidence="2" type="ORF">N7468_009678</name>
</gene>
<sequence>MTLGVPTSARTFHHVSLHKILEPLGVHDDENEAAEIYHDIETLWNELMDTEGPHAFFKNPFKSSITRQAMKDMLADPTRVPPSLVSRIPDAESRKECLYRMVQYYQSEFNRRRAERLGLDGPDFSRPLESKREAHAAAPADEGIGSQRAGEGTEIQQSGPFPADPVPSGAHQGQAPVDAHIQEAPLSQAPLPVGDQPLLNPPGTQYQMNDWANQNFLLEGTLSLPPIPGGPEPGAPTSHTRSPFVHVQPVPSRSPSFDYTRGSIVPNADIQVVRAGRPNNAIAFRLSDFLLNQDDPHNISRSGDWLNSSNLSFAACRQQLTEEGFYHPEQDAFWWSPHPLHKIDITNRDQMTADETRLTAMNLASNIQRSIDRFYPGYRNPSPDLEGGRSPLERISFTIIIRPEDQQGGLLSGAQPPLARPGFGRRPRDLPRQGRSGQGRSGQGRPGRIASRQTHRQGSPLLEQERQLAAANRPIESIEEEPPAPTGAKRPREETPEETRSLRPSQIRRLNEPADAPETDDEDNPFLRVRLSEFLEHPEAMP</sequence>
<dbReference type="RefSeq" id="XP_058327304.1">
    <property type="nucleotide sequence ID" value="XM_058478974.1"/>
</dbReference>
<keyword evidence="3" id="KW-1185">Reference proteome</keyword>
<feature type="compositionally biased region" description="Basic and acidic residues" evidence="1">
    <location>
        <begin position="490"/>
        <end position="501"/>
    </location>
</feature>
<feature type="compositionally biased region" description="Gly residues" evidence="1">
    <location>
        <begin position="436"/>
        <end position="445"/>
    </location>
</feature>
<accession>A0A9W9TFH6</accession>
<dbReference type="GeneID" id="83206277"/>
<reference evidence="2" key="1">
    <citation type="submission" date="2022-11" db="EMBL/GenBank/DDBJ databases">
        <authorList>
            <person name="Petersen C."/>
        </authorList>
    </citation>
    <scope>NUCLEOTIDE SEQUENCE</scope>
    <source>
        <strain evidence="2">IBT 19713</strain>
    </source>
</reference>
<evidence type="ECO:0000313" key="2">
    <source>
        <dbReference type="EMBL" id="KAJ5220474.1"/>
    </source>
</evidence>
<dbReference type="AlphaFoldDB" id="A0A9W9TFH6"/>
<dbReference type="EMBL" id="JAPQKS010000007">
    <property type="protein sequence ID" value="KAJ5220474.1"/>
    <property type="molecule type" value="Genomic_DNA"/>
</dbReference>
<feature type="compositionally biased region" description="Pro residues" evidence="1">
    <location>
        <begin position="225"/>
        <end position="234"/>
    </location>
</feature>
<dbReference type="OrthoDB" id="4352890at2759"/>
<evidence type="ECO:0000256" key="1">
    <source>
        <dbReference type="SAM" id="MobiDB-lite"/>
    </source>
</evidence>
<name>A0A9W9TFH6_9EURO</name>